<protein>
    <submittedName>
        <fullName evidence="1">Uncharacterized protein</fullName>
    </submittedName>
</protein>
<proteinExistence type="predicted"/>
<comment type="caution">
    <text evidence="1">The sequence shown here is derived from an EMBL/GenBank/DDBJ whole genome shotgun (WGS) entry which is preliminary data.</text>
</comment>
<evidence type="ECO:0000313" key="1">
    <source>
        <dbReference type="EMBL" id="NKZ04583.1"/>
    </source>
</evidence>
<organism evidence="1 2">
    <name type="scientific">Actinomadura latina</name>
    <dbReference type="NCBI Taxonomy" id="163603"/>
    <lineage>
        <taxon>Bacteria</taxon>
        <taxon>Bacillati</taxon>
        <taxon>Actinomycetota</taxon>
        <taxon>Actinomycetes</taxon>
        <taxon>Streptosporangiales</taxon>
        <taxon>Thermomonosporaceae</taxon>
        <taxon>Actinomadura</taxon>
    </lineage>
</organism>
<sequence length="149" mass="15758">MNDDELMSGVRDAFELLDPVPAEVLAAARASIAWRTPSATLAELAHDRAGRAAAGVRGTAGRALTFACPGATVEIEVAERGREREITGRLVPSAAAVVQVRHRDLPPDGITARAEPAGLFCVPRVPQGLVSLVFRLEDGSSIVTSWIHL</sequence>
<dbReference type="Proteomes" id="UP000579250">
    <property type="component" value="Unassembled WGS sequence"/>
</dbReference>
<reference evidence="1 2" key="1">
    <citation type="submission" date="2020-04" db="EMBL/GenBank/DDBJ databases">
        <title>MicrobeNet Type strains.</title>
        <authorList>
            <person name="Nicholson A.C."/>
        </authorList>
    </citation>
    <scope>NUCLEOTIDE SEQUENCE [LARGE SCALE GENOMIC DNA]</scope>
    <source>
        <strain evidence="1 2">ATCC BAA-277</strain>
    </source>
</reference>
<name>A0A846Z2G9_9ACTN</name>
<dbReference type="EMBL" id="JAAXPI010000013">
    <property type="protein sequence ID" value="NKZ04583.1"/>
    <property type="molecule type" value="Genomic_DNA"/>
</dbReference>
<keyword evidence="2" id="KW-1185">Reference proteome</keyword>
<gene>
    <name evidence="1" type="ORF">HGB48_12590</name>
</gene>
<accession>A0A846Z2G9</accession>
<evidence type="ECO:0000313" key="2">
    <source>
        <dbReference type="Proteomes" id="UP000579250"/>
    </source>
</evidence>
<dbReference type="AlphaFoldDB" id="A0A846Z2G9"/>
<dbReference type="RefSeq" id="WP_067636221.1">
    <property type="nucleotide sequence ID" value="NZ_JAAXPI010000013.1"/>
</dbReference>